<accession>A0A0F8Y2Y7</accession>
<reference evidence="1" key="1">
    <citation type="journal article" date="2015" name="Nature">
        <title>Complex archaea that bridge the gap between prokaryotes and eukaryotes.</title>
        <authorList>
            <person name="Spang A."/>
            <person name="Saw J.H."/>
            <person name="Jorgensen S.L."/>
            <person name="Zaremba-Niedzwiedzka K."/>
            <person name="Martijn J."/>
            <person name="Lind A.E."/>
            <person name="van Eijk R."/>
            <person name="Schleper C."/>
            <person name="Guy L."/>
            <person name="Ettema T.J."/>
        </authorList>
    </citation>
    <scope>NUCLEOTIDE SEQUENCE</scope>
</reference>
<dbReference type="EMBL" id="LAZR01069009">
    <property type="protein sequence ID" value="KKK48549.1"/>
    <property type="molecule type" value="Genomic_DNA"/>
</dbReference>
<organism evidence="1">
    <name type="scientific">marine sediment metagenome</name>
    <dbReference type="NCBI Taxonomy" id="412755"/>
    <lineage>
        <taxon>unclassified sequences</taxon>
        <taxon>metagenomes</taxon>
        <taxon>ecological metagenomes</taxon>
    </lineage>
</organism>
<proteinExistence type="predicted"/>
<name>A0A0F8Y2Y7_9ZZZZ</name>
<protein>
    <submittedName>
        <fullName evidence="1">Uncharacterized protein</fullName>
    </submittedName>
</protein>
<sequence length="95" mass="9656">MVLKPVSNGSVKVSGNATGTLEFQSGVLGAVLLSANGSDAVTITIQADNSSGAKVFELTSKSPMFVAGPIRIGSQAAYYAISGSGGEAQLYEWVE</sequence>
<evidence type="ECO:0000313" key="1">
    <source>
        <dbReference type="EMBL" id="KKK48549.1"/>
    </source>
</evidence>
<gene>
    <name evidence="1" type="ORF">LCGC14_3144000</name>
</gene>
<dbReference type="AlphaFoldDB" id="A0A0F8Y2Y7"/>
<comment type="caution">
    <text evidence="1">The sequence shown here is derived from an EMBL/GenBank/DDBJ whole genome shotgun (WGS) entry which is preliminary data.</text>
</comment>